<dbReference type="InterPro" id="IPR050900">
    <property type="entry name" value="Transposase_IS3/IS150/IS904"/>
</dbReference>
<comment type="function">
    <text evidence="1">Involved in the transposition of the insertion sequence.</text>
</comment>
<protein>
    <submittedName>
        <fullName evidence="4">HTH-like domain-containing protein</fullName>
    </submittedName>
</protein>
<feature type="domain" description="Integrase catalytic" evidence="2">
    <location>
        <begin position="91"/>
        <end position="142"/>
    </location>
</feature>
<keyword evidence="5" id="KW-1185">Reference proteome</keyword>
<evidence type="ECO:0000256" key="1">
    <source>
        <dbReference type="ARBA" id="ARBA00002286"/>
    </source>
</evidence>
<dbReference type="RefSeq" id="WP_091737523.1">
    <property type="nucleotide sequence ID" value="NZ_FNNQ01000004.1"/>
</dbReference>
<dbReference type="AlphaFoldDB" id="A0A1H2UN89"/>
<name>A0A1H2UN89_9BACL</name>
<dbReference type="InterPro" id="IPR001584">
    <property type="entry name" value="Integrase_cat-core"/>
</dbReference>
<gene>
    <name evidence="4" type="ORF">SAMN05444487_104160</name>
</gene>
<dbReference type="EMBL" id="FNNQ01000004">
    <property type="protein sequence ID" value="SDW57552.1"/>
    <property type="molecule type" value="Genomic_DNA"/>
</dbReference>
<evidence type="ECO:0000259" key="2">
    <source>
        <dbReference type="Pfam" id="PF00665"/>
    </source>
</evidence>
<dbReference type="OrthoDB" id="9781005at2"/>
<dbReference type="PANTHER" id="PTHR46889:SF5">
    <property type="entry name" value="INTEGRASE PROTEIN"/>
    <property type="match status" value="1"/>
</dbReference>
<evidence type="ECO:0000313" key="5">
    <source>
        <dbReference type="Proteomes" id="UP000198534"/>
    </source>
</evidence>
<accession>A0A1H2UN89</accession>
<dbReference type="STRING" id="1048340.SAMN05444487_104160"/>
<dbReference type="Pfam" id="PF13276">
    <property type="entry name" value="HTH_21"/>
    <property type="match status" value="1"/>
</dbReference>
<sequence>MAKRRESNIDEPLKQALIQAYQEMKGIYGYRRMRIHFLRKYNWRINHKRVYRLMKQLELQAVIRRKRPYIYSATYGKKRLPNRLERQFQAERPHQKWVTDVTYISVLGRRMYLSVMLDLFNNEVVSYHLNPHPSLGQVLQTVEWDPEVQETMETHEYQPEMRFFTAGEETLFLLDQQGWMKAQKMLG</sequence>
<dbReference type="Proteomes" id="UP000198534">
    <property type="component" value="Unassembled WGS sequence"/>
</dbReference>
<dbReference type="Pfam" id="PF00665">
    <property type="entry name" value="rve"/>
    <property type="match status" value="1"/>
</dbReference>
<evidence type="ECO:0000313" key="4">
    <source>
        <dbReference type="EMBL" id="SDW57552.1"/>
    </source>
</evidence>
<dbReference type="InterPro" id="IPR012337">
    <property type="entry name" value="RNaseH-like_sf"/>
</dbReference>
<organism evidence="4 5">
    <name type="scientific">Marininema mesophilum</name>
    <dbReference type="NCBI Taxonomy" id="1048340"/>
    <lineage>
        <taxon>Bacteria</taxon>
        <taxon>Bacillati</taxon>
        <taxon>Bacillota</taxon>
        <taxon>Bacilli</taxon>
        <taxon>Bacillales</taxon>
        <taxon>Thermoactinomycetaceae</taxon>
        <taxon>Marininema</taxon>
    </lineage>
</organism>
<proteinExistence type="predicted"/>
<reference evidence="4 5" key="1">
    <citation type="submission" date="2016-10" db="EMBL/GenBank/DDBJ databases">
        <authorList>
            <person name="de Groot N.N."/>
        </authorList>
    </citation>
    <scope>NUCLEOTIDE SEQUENCE [LARGE SCALE GENOMIC DNA]</scope>
    <source>
        <strain evidence="4 5">DSM 45610</strain>
    </source>
</reference>
<evidence type="ECO:0000259" key="3">
    <source>
        <dbReference type="Pfam" id="PF13276"/>
    </source>
</evidence>
<dbReference type="PANTHER" id="PTHR46889">
    <property type="entry name" value="TRANSPOSASE INSF FOR INSERTION SEQUENCE IS3B-RELATED"/>
    <property type="match status" value="1"/>
</dbReference>
<dbReference type="GO" id="GO:0015074">
    <property type="term" value="P:DNA integration"/>
    <property type="evidence" value="ECO:0007669"/>
    <property type="project" value="InterPro"/>
</dbReference>
<dbReference type="SUPFAM" id="SSF53098">
    <property type="entry name" value="Ribonuclease H-like"/>
    <property type="match status" value="1"/>
</dbReference>
<dbReference type="InterPro" id="IPR025948">
    <property type="entry name" value="HTH-like_dom"/>
</dbReference>
<feature type="domain" description="HTH-like" evidence="3">
    <location>
        <begin position="10"/>
        <end position="67"/>
    </location>
</feature>